<evidence type="ECO:0000313" key="7">
    <source>
        <dbReference type="EMBL" id="KAJ9579080.1"/>
    </source>
</evidence>
<dbReference type="InterPro" id="IPR024608">
    <property type="entry name" value="SARA-like_SBD"/>
</dbReference>
<feature type="compositionally biased region" description="Polar residues" evidence="5">
    <location>
        <begin position="380"/>
        <end position="402"/>
    </location>
</feature>
<dbReference type="PROSITE" id="PS50178">
    <property type="entry name" value="ZF_FYVE"/>
    <property type="match status" value="1"/>
</dbReference>
<evidence type="ECO:0000313" key="8">
    <source>
        <dbReference type="Proteomes" id="UP001233999"/>
    </source>
</evidence>
<dbReference type="SUPFAM" id="SSF57903">
    <property type="entry name" value="FYVE/PHD zinc finger"/>
    <property type="match status" value="1"/>
</dbReference>
<evidence type="ECO:0000256" key="4">
    <source>
        <dbReference type="PROSITE-ProRule" id="PRU00091"/>
    </source>
</evidence>
<reference evidence="7" key="1">
    <citation type="journal article" date="2023" name="IScience">
        <title>Live-bearing cockroach genome reveals convergent evolutionary mechanisms linked to viviparity in insects and beyond.</title>
        <authorList>
            <person name="Fouks B."/>
            <person name="Harrison M.C."/>
            <person name="Mikhailova A.A."/>
            <person name="Marchal E."/>
            <person name="English S."/>
            <person name="Carruthers M."/>
            <person name="Jennings E.C."/>
            <person name="Chiamaka E.L."/>
            <person name="Frigard R.A."/>
            <person name="Pippel M."/>
            <person name="Attardo G.M."/>
            <person name="Benoit J.B."/>
            <person name="Bornberg-Bauer E."/>
            <person name="Tobe S.S."/>
        </authorList>
    </citation>
    <scope>NUCLEOTIDE SEQUENCE</scope>
    <source>
        <strain evidence="7">Stay&amp;Tobe</strain>
    </source>
</reference>
<dbReference type="InterPro" id="IPR000306">
    <property type="entry name" value="Znf_FYVE"/>
</dbReference>
<keyword evidence="8" id="KW-1185">Reference proteome</keyword>
<feature type="compositionally biased region" description="Polar residues" evidence="5">
    <location>
        <begin position="271"/>
        <end position="282"/>
    </location>
</feature>
<dbReference type="SMART" id="SM01422">
    <property type="entry name" value="SARA"/>
    <property type="match status" value="1"/>
</dbReference>
<evidence type="ECO:0000256" key="1">
    <source>
        <dbReference type="ARBA" id="ARBA00022723"/>
    </source>
</evidence>
<dbReference type="PANTHER" id="PTHR46319:SF3">
    <property type="entry name" value="ZINC FINGER FYVE DOMAIN-CONTAINING PROTEIN"/>
    <property type="match status" value="1"/>
</dbReference>
<dbReference type="Proteomes" id="UP001233999">
    <property type="component" value="Unassembled WGS sequence"/>
</dbReference>
<dbReference type="Gene3D" id="3.30.40.10">
    <property type="entry name" value="Zinc/RING finger domain, C3HC4 (zinc finger)"/>
    <property type="match status" value="1"/>
</dbReference>
<feature type="region of interest" description="Disordered" evidence="5">
    <location>
        <begin position="264"/>
        <end position="287"/>
    </location>
</feature>
<dbReference type="GO" id="GO:0008270">
    <property type="term" value="F:zinc ion binding"/>
    <property type="evidence" value="ECO:0007669"/>
    <property type="project" value="UniProtKB-KW"/>
</dbReference>
<proteinExistence type="predicted"/>
<feature type="region of interest" description="Disordered" evidence="5">
    <location>
        <begin position="41"/>
        <end position="67"/>
    </location>
</feature>
<comment type="caution">
    <text evidence="7">The sequence shown here is derived from an EMBL/GenBank/DDBJ whole genome shotgun (WGS) entry which is preliminary data.</text>
</comment>
<reference evidence="7" key="2">
    <citation type="submission" date="2023-05" db="EMBL/GenBank/DDBJ databases">
        <authorList>
            <person name="Fouks B."/>
        </authorList>
    </citation>
    <scope>NUCLEOTIDE SEQUENCE</scope>
    <source>
        <strain evidence="7">Stay&amp;Tobe</strain>
        <tissue evidence="7">Testes</tissue>
    </source>
</reference>
<evidence type="ECO:0000256" key="2">
    <source>
        <dbReference type="ARBA" id="ARBA00022771"/>
    </source>
</evidence>
<keyword evidence="2 4" id="KW-0863">Zinc-finger</keyword>
<dbReference type="Pfam" id="PF11409">
    <property type="entry name" value="SARA"/>
    <property type="match status" value="1"/>
</dbReference>
<feature type="region of interest" description="Disordered" evidence="5">
    <location>
        <begin position="376"/>
        <end position="402"/>
    </location>
</feature>
<dbReference type="InterPro" id="IPR037145">
    <property type="entry name" value="SARA_Smad-bd_sf"/>
</dbReference>
<dbReference type="GO" id="GO:0016197">
    <property type="term" value="P:endosomal transport"/>
    <property type="evidence" value="ECO:0007669"/>
    <property type="project" value="TreeGrafter"/>
</dbReference>
<dbReference type="PANTHER" id="PTHR46319">
    <property type="entry name" value="ZINC FINGER FYVE DOMAIN-CONTAINING PROTEIN"/>
    <property type="match status" value="1"/>
</dbReference>
<dbReference type="Pfam" id="PF01363">
    <property type="entry name" value="FYVE"/>
    <property type="match status" value="1"/>
</dbReference>
<dbReference type="InterPro" id="IPR013083">
    <property type="entry name" value="Znf_RING/FYVE/PHD"/>
</dbReference>
<gene>
    <name evidence="7" type="ORF">L9F63_024811</name>
</gene>
<feature type="non-terminal residue" evidence="7">
    <location>
        <position position="1"/>
    </location>
</feature>
<accession>A0AAD7ZE97</accession>
<dbReference type="CDD" id="cd15729">
    <property type="entry name" value="FYVE_endofin"/>
    <property type="match status" value="1"/>
</dbReference>
<dbReference type="SMART" id="SM00064">
    <property type="entry name" value="FYVE"/>
    <property type="match status" value="1"/>
</dbReference>
<dbReference type="InterPro" id="IPR017455">
    <property type="entry name" value="Znf_FYVE-rel"/>
</dbReference>
<evidence type="ECO:0000256" key="5">
    <source>
        <dbReference type="SAM" id="MobiDB-lite"/>
    </source>
</evidence>
<protein>
    <recommendedName>
        <fullName evidence="6">FYVE-type domain-containing protein</fullName>
    </recommendedName>
</protein>
<sequence length="724" mass="79570">MLVYVKAISSTVTKIVPIGFNALEELSDAELHQYLEELEDNELNSENEEDNLEVNETESAFEDEKHPEELRADIVKEEASCVNKKSGDSCINTKVISEKCDEGSCDQTLNPTSGHQDIDKVTISQENNTVSINENKSFVDNPSENFSTLGSLLEPRSAELKPVDSGVHTKNSEVVLDEVMSNDEAASKSASAINNLVSIDCHQNNRIVSETSDTTRITTQKNNTADYLRNDSSSLDAIYISSLQDSTDNGEDISQINLSKESGLCERNLPDSENNNSEGSSVDNRDVIPKGLTEIEYSEIPSCLVRMPKDGSTINVLGEEERPSRPKYLFLPSKITVESEQDELENSEHSPAAVAVMGPPGETPGMESHAEAKDNVDLLSPNNSDSSVEPLQSPEISPNTSAEDITDLLTPEERTLGKLPPFWVPDADAPNCMLCDARFTVLKRRHHCRACGKVMCSKCCNLKSRLEYMDNSEARVCQPCFATLAKVLMVEQGENNPTPNNPMEYCSTIPPLEQAASVLKQPPPSVLVPVGVLKREGSARSRSDVTKQVIFSDGIRPGGDLTELDGSSEPRLPYRRPGRVLKRVGTPPGPPCASSHSNQRLLPPLDPKTMSYIPADKGLPPLAIFNKGEVKFEDVVDHEKLMSSLSSETEQPAVFTINRNLFVHVKIISLDCCVNRTCWCFSTSGMNCVGQDELVVILECLPDEPTIPKDIFKHINNIYQDASR</sequence>
<feature type="domain" description="FYVE-type" evidence="6">
    <location>
        <begin position="426"/>
        <end position="485"/>
    </location>
</feature>
<feature type="compositionally biased region" description="Acidic residues" evidence="5">
    <location>
        <begin position="41"/>
        <end position="61"/>
    </location>
</feature>
<dbReference type="Gene3D" id="4.10.720.10">
    <property type="entry name" value="Smad anchor for receptor activation, Smad-binding domain"/>
    <property type="match status" value="1"/>
</dbReference>
<keyword evidence="3" id="KW-0862">Zinc</keyword>
<dbReference type="AlphaFoldDB" id="A0AAD7ZE97"/>
<keyword evidence="1" id="KW-0479">Metal-binding</keyword>
<dbReference type="FunFam" id="3.30.40.10:FF:000084">
    <property type="entry name" value="Zinc finger, FYVE domain-containing 9b"/>
    <property type="match status" value="1"/>
</dbReference>
<evidence type="ECO:0000259" key="6">
    <source>
        <dbReference type="PROSITE" id="PS50178"/>
    </source>
</evidence>
<dbReference type="GO" id="GO:0031901">
    <property type="term" value="C:early endosome membrane"/>
    <property type="evidence" value="ECO:0007669"/>
    <property type="project" value="TreeGrafter"/>
</dbReference>
<dbReference type="InterPro" id="IPR011011">
    <property type="entry name" value="Znf_FYVE_PHD"/>
</dbReference>
<evidence type="ECO:0000256" key="3">
    <source>
        <dbReference type="ARBA" id="ARBA00022833"/>
    </source>
</evidence>
<dbReference type="EMBL" id="JASPKZ010008703">
    <property type="protein sequence ID" value="KAJ9579080.1"/>
    <property type="molecule type" value="Genomic_DNA"/>
</dbReference>
<name>A0AAD7ZE97_DIPPU</name>
<organism evidence="7 8">
    <name type="scientific">Diploptera punctata</name>
    <name type="common">Pacific beetle cockroach</name>
    <dbReference type="NCBI Taxonomy" id="6984"/>
    <lineage>
        <taxon>Eukaryota</taxon>
        <taxon>Metazoa</taxon>
        <taxon>Ecdysozoa</taxon>
        <taxon>Arthropoda</taxon>
        <taxon>Hexapoda</taxon>
        <taxon>Insecta</taxon>
        <taxon>Pterygota</taxon>
        <taxon>Neoptera</taxon>
        <taxon>Polyneoptera</taxon>
        <taxon>Dictyoptera</taxon>
        <taxon>Blattodea</taxon>
        <taxon>Blaberoidea</taxon>
        <taxon>Blaberidae</taxon>
        <taxon>Diplopterinae</taxon>
        <taxon>Diploptera</taxon>
    </lineage>
</organism>